<evidence type="ECO:0000313" key="2">
    <source>
        <dbReference type="EMBL" id="MDO1558667.1"/>
    </source>
</evidence>
<organism evidence="2 3">
    <name type="scientific">Peiella sedimenti</name>
    <dbReference type="NCBI Taxonomy" id="3061083"/>
    <lineage>
        <taxon>Bacteria</taxon>
        <taxon>Pseudomonadati</taxon>
        <taxon>Pseudomonadota</taxon>
        <taxon>Alphaproteobacteria</taxon>
        <taxon>Caulobacterales</taxon>
        <taxon>Caulobacteraceae</taxon>
        <taxon>Peiella</taxon>
    </lineage>
</organism>
<name>A0ABT8SN07_9CAUL</name>
<dbReference type="Proteomes" id="UP001169063">
    <property type="component" value="Unassembled WGS sequence"/>
</dbReference>
<proteinExistence type="predicted"/>
<comment type="caution">
    <text evidence="2">The sequence shown here is derived from an EMBL/GenBank/DDBJ whole genome shotgun (WGS) entry which is preliminary data.</text>
</comment>
<dbReference type="RefSeq" id="WP_302109070.1">
    <property type="nucleotide sequence ID" value="NZ_JAUKTR010000001.1"/>
</dbReference>
<sequence length="91" mass="9982">MRSVSPLKAGLAFAIVLGLWHFCWAVLVVIGWAQPFIDFIFRLHFIDPPYRIGAFDPATAALLIGITAAFGFIIGGALATAWNWLHRKDAA</sequence>
<dbReference type="EMBL" id="JAUKTR010000001">
    <property type="protein sequence ID" value="MDO1558667.1"/>
    <property type="molecule type" value="Genomic_DNA"/>
</dbReference>
<keyword evidence="1" id="KW-0472">Membrane</keyword>
<protein>
    <submittedName>
        <fullName evidence="2">Uncharacterized protein</fullName>
    </submittedName>
</protein>
<feature type="transmembrane region" description="Helical" evidence="1">
    <location>
        <begin position="60"/>
        <end position="85"/>
    </location>
</feature>
<accession>A0ABT8SN07</accession>
<keyword evidence="1" id="KW-0812">Transmembrane</keyword>
<keyword evidence="3" id="KW-1185">Reference proteome</keyword>
<reference evidence="2" key="1">
    <citation type="submission" date="2023-07" db="EMBL/GenBank/DDBJ databases">
        <title>Brevundimonas soil sp. nov., isolated from the soil of chemical plant.</title>
        <authorList>
            <person name="Wu N."/>
        </authorList>
    </citation>
    <scope>NUCLEOTIDE SEQUENCE</scope>
    <source>
        <strain evidence="2">XZ-24</strain>
    </source>
</reference>
<keyword evidence="1" id="KW-1133">Transmembrane helix</keyword>
<feature type="transmembrane region" description="Helical" evidence="1">
    <location>
        <begin position="12"/>
        <end position="33"/>
    </location>
</feature>
<evidence type="ECO:0000256" key="1">
    <source>
        <dbReference type="SAM" id="Phobius"/>
    </source>
</evidence>
<gene>
    <name evidence="2" type="ORF">Q0812_04395</name>
</gene>
<evidence type="ECO:0000313" key="3">
    <source>
        <dbReference type="Proteomes" id="UP001169063"/>
    </source>
</evidence>